<dbReference type="Pfam" id="PF07691">
    <property type="entry name" value="PA14"/>
    <property type="match status" value="1"/>
</dbReference>
<keyword evidence="4" id="KW-1185">Reference proteome</keyword>
<dbReference type="eggNOG" id="COG3595">
    <property type="taxonomic scope" value="Bacteria"/>
</dbReference>
<dbReference type="STRING" id="177437.HRM2_48350"/>
<dbReference type="InterPro" id="IPR013424">
    <property type="entry name" value="Ice-binding_C"/>
</dbReference>
<dbReference type="Gene3D" id="3.90.182.10">
    <property type="entry name" value="Toxin - Anthrax Protective Antigen,domain 1"/>
    <property type="match status" value="1"/>
</dbReference>
<feature type="domain" description="PA14" evidence="2">
    <location>
        <begin position="48"/>
        <end position="189"/>
    </location>
</feature>
<name>C0QID9_DESAH</name>
<dbReference type="Proteomes" id="UP000000442">
    <property type="component" value="Chromosome"/>
</dbReference>
<feature type="chain" id="PRO_5002902384" description="PA14 domain-containing protein" evidence="1">
    <location>
        <begin position="26"/>
        <end position="247"/>
    </location>
</feature>
<dbReference type="SUPFAM" id="SSF56988">
    <property type="entry name" value="Anthrax protective antigen"/>
    <property type="match status" value="1"/>
</dbReference>
<dbReference type="NCBIfam" id="TIGR02595">
    <property type="entry name" value="PEP_CTERM"/>
    <property type="match status" value="1"/>
</dbReference>
<evidence type="ECO:0000313" key="3">
    <source>
        <dbReference type="EMBL" id="ACN17883.1"/>
    </source>
</evidence>
<gene>
    <name evidence="3" type="ordered locus">HRM2_48350</name>
</gene>
<reference evidence="3 4" key="1">
    <citation type="journal article" date="2009" name="Environ. Microbiol.">
        <title>Genome sequence of Desulfobacterium autotrophicum HRM2, a marine sulfate reducer oxidizing organic carbon completely to carbon dioxide.</title>
        <authorList>
            <person name="Strittmatter A.W."/>
            <person name="Liesegang H."/>
            <person name="Rabus R."/>
            <person name="Decker I."/>
            <person name="Amann J."/>
            <person name="Andres S."/>
            <person name="Henne A."/>
            <person name="Fricke W.F."/>
            <person name="Martinez-Arias R."/>
            <person name="Bartels D."/>
            <person name="Goesmann A."/>
            <person name="Krause L."/>
            <person name="Puehler A."/>
            <person name="Klenk H.P."/>
            <person name="Richter M."/>
            <person name="Schuler M."/>
            <person name="Gloeckner F.O."/>
            <person name="Meyerdierks A."/>
            <person name="Gottschalk G."/>
            <person name="Amann R."/>
        </authorList>
    </citation>
    <scope>NUCLEOTIDE SEQUENCE [LARGE SCALE GENOMIC DNA]</scope>
    <source>
        <strain evidence="4">ATCC 43914 / DSM 3382 / HRM2</strain>
    </source>
</reference>
<protein>
    <recommendedName>
        <fullName evidence="2">PA14 domain-containing protein</fullName>
    </recommendedName>
</protein>
<dbReference type="InterPro" id="IPR011658">
    <property type="entry name" value="PA14_dom"/>
</dbReference>
<feature type="signal peptide" evidence="1">
    <location>
        <begin position="1"/>
        <end position="25"/>
    </location>
</feature>
<dbReference type="AlphaFoldDB" id="C0QID9"/>
<organism evidence="3 4">
    <name type="scientific">Desulforapulum autotrophicum (strain ATCC 43914 / DSM 3382 / VKM B-1955 / HRM2)</name>
    <name type="common">Desulfobacterium autotrophicum</name>
    <dbReference type="NCBI Taxonomy" id="177437"/>
    <lineage>
        <taxon>Bacteria</taxon>
        <taxon>Pseudomonadati</taxon>
        <taxon>Thermodesulfobacteriota</taxon>
        <taxon>Desulfobacteria</taxon>
        <taxon>Desulfobacterales</taxon>
        <taxon>Desulfobacteraceae</taxon>
        <taxon>Desulforapulum</taxon>
    </lineage>
</organism>
<dbReference type="HOGENOM" id="CLU_1123126_0_0_7"/>
<dbReference type="OrthoDB" id="266253at2"/>
<dbReference type="KEGG" id="dat:HRM2_48350"/>
<dbReference type="Pfam" id="PF07589">
    <property type="entry name" value="PEP-CTERM"/>
    <property type="match status" value="1"/>
</dbReference>
<dbReference type="InterPro" id="IPR037524">
    <property type="entry name" value="PA14/GLEYA"/>
</dbReference>
<evidence type="ECO:0000256" key="1">
    <source>
        <dbReference type="SAM" id="SignalP"/>
    </source>
</evidence>
<sequence>MKKKLLFNLILILLLLTGISRMANASFIVEQYDDFWSKDLSLLENYAANNTASSTAVWDYIDFTDTTWFSGDIKGSNLWPSADALNAIGTGHVSNDTFFVKITGDFFIGSAGEYSFKTYSDDGVFLYVDDILTINDPELHAFERRTGIQNLSTGLHSVELYFFEKTGAASLEFTLAQGSGDYAHFNDAAYQVLASEPDERILSGISSLNDAAYQAPVPEPATMILFGIGLLSLTGVARTKVSRVQGS</sequence>
<evidence type="ECO:0000259" key="2">
    <source>
        <dbReference type="PROSITE" id="PS51820"/>
    </source>
</evidence>
<dbReference type="EMBL" id="CP001087">
    <property type="protein sequence ID" value="ACN17883.1"/>
    <property type="molecule type" value="Genomic_DNA"/>
</dbReference>
<accession>C0QID9</accession>
<evidence type="ECO:0000313" key="4">
    <source>
        <dbReference type="Proteomes" id="UP000000442"/>
    </source>
</evidence>
<proteinExistence type="predicted"/>
<keyword evidence="1" id="KW-0732">Signal</keyword>
<dbReference type="PROSITE" id="PS51820">
    <property type="entry name" value="PA14"/>
    <property type="match status" value="1"/>
</dbReference>
<dbReference type="RefSeq" id="WP_015906590.1">
    <property type="nucleotide sequence ID" value="NC_012108.1"/>
</dbReference>